<gene>
    <name evidence="2" type="ORF">M8523_31900</name>
</gene>
<reference evidence="2" key="1">
    <citation type="submission" date="2022-05" db="EMBL/GenBank/DDBJ databases">
        <authorList>
            <person name="Pankratov T."/>
        </authorList>
    </citation>
    <scope>NUCLEOTIDE SEQUENCE</scope>
    <source>
        <strain evidence="2">BP6-180914</strain>
    </source>
</reference>
<evidence type="ECO:0000313" key="3">
    <source>
        <dbReference type="Proteomes" id="UP001165667"/>
    </source>
</evidence>
<dbReference type="Proteomes" id="UP001165667">
    <property type="component" value="Unassembled WGS sequence"/>
</dbReference>
<dbReference type="RefSeq" id="WP_282588894.1">
    <property type="nucleotide sequence ID" value="NZ_JAMOIM010000053.1"/>
</dbReference>
<feature type="region of interest" description="Disordered" evidence="1">
    <location>
        <begin position="1"/>
        <end position="22"/>
    </location>
</feature>
<evidence type="ECO:0000256" key="1">
    <source>
        <dbReference type="SAM" id="MobiDB-lite"/>
    </source>
</evidence>
<sequence length="97" mass="10319">MRFASPLSARAKVASADATNNKGGNHEHFLDLSCMKCGDTDEIDIEATVWIRVTEDGTDADAGSDGHHEYTPRSMASCGSCGHTERLYAFEPKGGAA</sequence>
<keyword evidence="3" id="KW-1185">Reference proteome</keyword>
<name>A0AA41Z3R7_9HYPH</name>
<evidence type="ECO:0000313" key="2">
    <source>
        <dbReference type="EMBL" id="MCW6512517.1"/>
    </source>
</evidence>
<accession>A0AA41Z3R7</accession>
<protein>
    <submittedName>
        <fullName evidence="2">Uncharacterized protein</fullName>
    </submittedName>
</protein>
<dbReference type="EMBL" id="JAMOIM010000053">
    <property type="protein sequence ID" value="MCW6512517.1"/>
    <property type="molecule type" value="Genomic_DNA"/>
</dbReference>
<proteinExistence type="predicted"/>
<dbReference type="AlphaFoldDB" id="A0AA41Z3R7"/>
<comment type="caution">
    <text evidence="2">The sequence shown here is derived from an EMBL/GenBank/DDBJ whole genome shotgun (WGS) entry which is preliminary data.</text>
</comment>
<organism evidence="2 3">
    <name type="scientific">Lichenifustis flavocetrariae</name>
    <dbReference type="NCBI Taxonomy" id="2949735"/>
    <lineage>
        <taxon>Bacteria</taxon>
        <taxon>Pseudomonadati</taxon>
        <taxon>Pseudomonadota</taxon>
        <taxon>Alphaproteobacteria</taxon>
        <taxon>Hyphomicrobiales</taxon>
        <taxon>Lichenihabitantaceae</taxon>
        <taxon>Lichenifustis</taxon>
    </lineage>
</organism>